<proteinExistence type="predicted"/>
<organism evidence="1 2">
    <name type="scientific">Geomicrobium sediminis</name>
    <dbReference type="NCBI Taxonomy" id="1347788"/>
    <lineage>
        <taxon>Bacteria</taxon>
        <taxon>Bacillati</taxon>
        <taxon>Bacillota</taxon>
        <taxon>Bacilli</taxon>
        <taxon>Bacillales</taxon>
        <taxon>Geomicrobium</taxon>
    </lineage>
</organism>
<dbReference type="EMBL" id="JAFBEC010000022">
    <property type="protein sequence ID" value="MBM7635046.1"/>
    <property type="molecule type" value="Genomic_DNA"/>
</dbReference>
<accession>A0ABS2PJA9</accession>
<gene>
    <name evidence="1" type="ORF">JOD17_004189</name>
</gene>
<sequence>MTQFDQGMNKDSLMKELLELEVYKVDGKQLYELTMEQLDAAYKEHLSI</sequence>
<dbReference type="RefSeq" id="WP_204699780.1">
    <property type="nucleotide sequence ID" value="NZ_JAFBEC010000022.1"/>
</dbReference>
<keyword evidence="2" id="KW-1185">Reference proteome</keyword>
<reference evidence="1 2" key="1">
    <citation type="submission" date="2021-01" db="EMBL/GenBank/DDBJ databases">
        <title>Genomic Encyclopedia of Type Strains, Phase IV (KMG-IV): sequencing the most valuable type-strain genomes for metagenomic binning, comparative biology and taxonomic classification.</title>
        <authorList>
            <person name="Goeker M."/>
        </authorList>
    </citation>
    <scope>NUCLEOTIDE SEQUENCE [LARGE SCALE GENOMIC DNA]</scope>
    <source>
        <strain evidence="1 2">DSM 25540</strain>
    </source>
</reference>
<comment type="caution">
    <text evidence="1">The sequence shown here is derived from an EMBL/GenBank/DDBJ whole genome shotgun (WGS) entry which is preliminary data.</text>
</comment>
<evidence type="ECO:0000313" key="1">
    <source>
        <dbReference type="EMBL" id="MBM7635046.1"/>
    </source>
</evidence>
<dbReference type="InterPro" id="IPR025072">
    <property type="entry name" value="Fur_reg_FbpA"/>
</dbReference>
<dbReference type="Proteomes" id="UP000741863">
    <property type="component" value="Unassembled WGS sequence"/>
</dbReference>
<name>A0ABS2PJA9_9BACL</name>
<protein>
    <recommendedName>
        <fullName evidence="3">Fur-regulated basic protein FbpA</fullName>
    </recommendedName>
</protein>
<evidence type="ECO:0000313" key="2">
    <source>
        <dbReference type="Proteomes" id="UP000741863"/>
    </source>
</evidence>
<evidence type="ECO:0008006" key="3">
    <source>
        <dbReference type="Google" id="ProtNLM"/>
    </source>
</evidence>
<dbReference type="Pfam" id="PF13076">
    <property type="entry name" value="Fur_reg_FbpA"/>
    <property type="match status" value="1"/>
</dbReference>